<accession>A0A917ARI3</accession>
<dbReference type="EMBL" id="BMIS01000006">
    <property type="protein sequence ID" value="GGE68943.1"/>
    <property type="molecule type" value="Genomic_DNA"/>
</dbReference>
<comment type="caution">
    <text evidence="1">The sequence shown here is derived from an EMBL/GenBank/DDBJ whole genome shotgun (WGS) entry which is preliminary data.</text>
</comment>
<dbReference type="RefSeq" id="WP_188684386.1">
    <property type="nucleotide sequence ID" value="NZ_BMIS01000006.1"/>
</dbReference>
<evidence type="ECO:0000313" key="1">
    <source>
        <dbReference type="EMBL" id="GGE68943.1"/>
    </source>
</evidence>
<dbReference type="AlphaFoldDB" id="A0A917ARI3"/>
<keyword evidence="2" id="KW-1185">Reference proteome</keyword>
<proteinExistence type="predicted"/>
<dbReference type="Proteomes" id="UP000633136">
    <property type="component" value="Unassembled WGS sequence"/>
</dbReference>
<organism evidence="1 2">
    <name type="scientific">Nesterenkonia cremea</name>
    <dbReference type="NCBI Taxonomy" id="1882340"/>
    <lineage>
        <taxon>Bacteria</taxon>
        <taxon>Bacillati</taxon>
        <taxon>Actinomycetota</taxon>
        <taxon>Actinomycetes</taxon>
        <taxon>Micrococcales</taxon>
        <taxon>Micrococcaceae</taxon>
        <taxon>Nesterenkonia</taxon>
    </lineage>
</organism>
<evidence type="ECO:0000313" key="2">
    <source>
        <dbReference type="Proteomes" id="UP000633136"/>
    </source>
</evidence>
<reference evidence="1" key="1">
    <citation type="journal article" date="2014" name="Int. J. Syst. Evol. Microbiol.">
        <title>Complete genome sequence of Corynebacterium casei LMG S-19264T (=DSM 44701T), isolated from a smear-ripened cheese.</title>
        <authorList>
            <consortium name="US DOE Joint Genome Institute (JGI-PGF)"/>
            <person name="Walter F."/>
            <person name="Albersmeier A."/>
            <person name="Kalinowski J."/>
            <person name="Ruckert C."/>
        </authorList>
    </citation>
    <scope>NUCLEOTIDE SEQUENCE</scope>
    <source>
        <strain evidence="1">CGMCC 1.15388</strain>
    </source>
</reference>
<sequence>MSAATLPVAQGPAACVIHDNPEWIPSFEEPFAGAAVDFAVCEVPSGAEATDGAEPDAGAEAGRVPAAQQIVRFQGERLRA</sequence>
<reference evidence="1" key="2">
    <citation type="submission" date="2020-09" db="EMBL/GenBank/DDBJ databases">
        <authorList>
            <person name="Sun Q."/>
            <person name="Zhou Y."/>
        </authorList>
    </citation>
    <scope>NUCLEOTIDE SEQUENCE</scope>
    <source>
        <strain evidence="1">CGMCC 1.15388</strain>
    </source>
</reference>
<name>A0A917ARI3_9MICC</name>
<gene>
    <name evidence="1" type="ORF">GCM10011401_15390</name>
</gene>
<protein>
    <submittedName>
        <fullName evidence="1">Uncharacterized protein</fullName>
    </submittedName>
</protein>